<keyword evidence="1" id="KW-0812">Transmembrane</keyword>
<reference evidence="2" key="1">
    <citation type="submission" date="2022-08" db="EMBL/GenBank/DDBJ databases">
        <authorList>
            <consortium name="DOE Joint Genome Institute"/>
            <person name="Min B."/>
            <person name="Riley R."/>
            <person name="Sierra-Patev S."/>
            <person name="Naranjo-Ortiz M."/>
            <person name="Looney B."/>
            <person name="Konkel Z."/>
            <person name="Slot J.C."/>
            <person name="Sakamoto Y."/>
            <person name="Steenwyk J.L."/>
            <person name="Rokas A."/>
            <person name="Carro J."/>
            <person name="Camarero S."/>
            <person name="Ferreira P."/>
            <person name="Molpeceres G."/>
            <person name="Ruiz-Duenas F.J."/>
            <person name="Serrano A."/>
            <person name="Henrissat B."/>
            <person name="Drula E."/>
            <person name="Hughes K.W."/>
            <person name="Mata J.L."/>
            <person name="Ishikawa N.K."/>
            <person name="Vargas-Isla R."/>
            <person name="Ushijima S."/>
            <person name="Smith C.A."/>
            <person name="Ahrendt S."/>
            <person name="Andreopoulos W."/>
            <person name="He G."/>
            <person name="Labutti K."/>
            <person name="Lipzen A."/>
            <person name="Ng V."/>
            <person name="Sandor L."/>
            <person name="Barry K."/>
            <person name="Martinez A.T."/>
            <person name="Xiao Y."/>
            <person name="Gibbons J.G."/>
            <person name="Terashima K."/>
            <person name="Hibbett D.S."/>
            <person name="Grigoriev I.V."/>
        </authorList>
    </citation>
    <scope>NUCLEOTIDE SEQUENCE</scope>
    <source>
        <strain evidence="2">TFB9207</strain>
    </source>
</reference>
<evidence type="ECO:0000313" key="3">
    <source>
        <dbReference type="Proteomes" id="UP001163846"/>
    </source>
</evidence>
<keyword evidence="1" id="KW-0472">Membrane</keyword>
<evidence type="ECO:0000256" key="1">
    <source>
        <dbReference type="SAM" id="Phobius"/>
    </source>
</evidence>
<feature type="transmembrane region" description="Helical" evidence="1">
    <location>
        <begin position="28"/>
        <end position="48"/>
    </location>
</feature>
<comment type="caution">
    <text evidence="2">The sequence shown here is derived from an EMBL/GenBank/DDBJ whole genome shotgun (WGS) entry which is preliminary data.</text>
</comment>
<organism evidence="2 3">
    <name type="scientific">Lentinula raphanica</name>
    <dbReference type="NCBI Taxonomy" id="153919"/>
    <lineage>
        <taxon>Eukaryota</taxon>
        <taxon>Fungi</taxon>
        <taxon>Dikarya</taxon>
        <taxon>Basidiomycota</taxon>
        <taxon>Agaricomycotina</taxon>
        <taxon>Agaricomycetes</taxon>
        <taxon>Agaricomycetidae</taxon>
        <taxon>Agaricales</taxon>
        <taxon>Marasmiineae</taxon>
        <taxon>Omphalotaceae</taxon>
        <taxon>Lentinula</taxon>
    </lineage>
</organism>
<keyword evidence="1" id="KW-1133">Transmembrane helix</keyword>
<evidence type="ECO:0000313" key="2">
    <source>
        <dbReference type="EMBL" id="KAJ3844455.1"/>
    </source>
</evidence>
<proteinExistence type="predicted"/>
<keyword evidence="3" id="KW-1185">Reference proteome</keyword>
<gene>
    <name evidence="2" type="ORF">F5878DRAFT_117503</name>
</gene>
<dbReference type="Proteomes" id="UP001163846">
    <property type="component" value="Unassembled WGS sequence"/>
</dbReference>
<dbReference type="EMBL" id="MU805953">
    <property type="protein sequence ID" value="KAJ3844455.1"/>
    <property type="molecule type" value="Genomic_DNA"/>
</dbReference>
<protein>
    <submittedName>
        <fullName evidence="2">Uncharacterized protein</fullName>
    </submittedName>
</protein>
<sequence length="98" mass="11183">MHPDYILVSNLCMCVLVSAWKTSLRAELFQLSAYMCAIMIQIFILQVLHCQYKLRWVKSEQPLLKIFCMKLSVPSTNYEIGFSGSITELSDGLSLAFI</sequence>
<name>A0AA38UK92_9AGAR</name>
<dbReference type="AlphaFoldDB" id="A0AA38UK92"/>
<accession>A0AA38UK92</accession>